<feature type="compositionally biased region" description="Polar residues" evidence="1">
    <location>
        <begin position="235"/>
        <end position="280"/>
    </location>
</feature>
<feature type="compositionally biased region" description="Basic and acidic residues" evidence="1">
    <location>
        <begin position="213"/>
        <end position="224"/>
    </location>
</feature>
<dbReference type="InterPro" id="IPR014867">
    <property type="entry name" value="Spore_coat_CotH_CotH2/3/7"/>
</dbReference>
<keyword evidence="2" id="KW-0812">Transmembrane</keyword>
<dbReference type="AlphaFoldDB" id="A0A5D0WTW3"/>
<evidence type="ECO:0000256" key="2">
    <source>
        <dbReference type="SAM" id="Phobius"/>
    </source>
</evidence>
<evidence type="ECO:0000256" key="1">
    <source>
        <dbReference type="SAM" id="MobiDB-lite"/>
    </source>
</evidence>
<accession>A0A5D0WTW3</accession>
<keyword evidence="2" id="KW-0472">Membrane</keyword>
<evidence type="ECO:0000313" key="4">
    <source>
        <dbReference type="Proteomes" id="UP000322619"/>
    </source>
</evidence>
<dbReference type="PANTHER" id="PTHR40050">
    <property type="entry name" value="INNER SPORE COAT PROTEIN H"/>
    <property type="match status" value="1"/>
</dbReference>
<feature type="transmembrane region" description="Helical" evidence="2">
    <location>
        <begin position="655"/>
        <end position="675"/>
    </location>
</feature>
<dbReference type="RefSeq" id="WP_148636900.1">
    <property type="nucleotide sequence ID" value="NZ_VSLA01000004.1"/>
</dbReference>
<dbReference type="Proteomes" id="UP000322619">
    <property type="component" value="Unassembled WGS sequence"/>
</dbReference>
<proteinExistence type="predicted"/>
<feature type="compositionally biased region" description="Low complexity" evidence="1">
    <location>
        <begin position="573"/>
        <end position="591"/>
    </location>
</feature>
<protein>
    <submittedName>
        <fullName evidence="3">Spore coat protein CotH</fullName>
    </submittedName>
</protein>
<keyword evidence="3" id="KW-0167">Capsid protein</keyword>
<evidence type="ECO:0000313" key="3">
    <source>
        <dbReference type="EMBL" id="TYC87654.1"/>
    </source>
</evidence>
<sequence length="680" mass="73457">MADHKNIERICIIIGIITLMFGLVFAYFGESLGITASSSTDLSYATTLFDDRMVHTIDIEIAESDWNNLQENAADEEYQLCTITVDGETLDNVAIRPKGNSSLTSVVSSDSERYSFKIDFDKYSDGLTYHGLDKLNLNNIISDNTYLKEYLSYDMMAYMGVAAPLSSFAKVSVNGEYFGLYLAVEGVEEAFSQRNYGSDVGNIYKPDSMQIGGDKEMDGGEKPDMSQMPERPQGTADSQTTTDQNGASQTADGFQPQNNMGTPPEMNSETTGQPDQTAANAGQFPDIGQMGMGGNSGNDVALIYSDDELSSYENIWEGAVFDVTTSDKERLIDSIKQLNAGENLETVVDVEAVLKYFVVHNFVDNFDSYTGSMKHNYYLREDQGQLSMIAWDYNLAFSNFSGGGMGGGTTTTATSTDEATTLVNYPIDTPVSGTTMDERPLLGVLLSNEAYLEQYHQYFQEFISGYFESGQCTETIDQATALISDYVKDDPTAFCTYEEYHAGVAVLEQFCTLRAESISGQLEGTIPATTEGQAAQPTVLLDASSLDIAAMGSGMGGGMDREMTAPTMQGTDQTANADATSAQSATALQSAKGQPPNRPDADTTTAATNTQSTAESDLAAGENQTGNGQTESENATNQPEERTRPSDTTASTMDLPSLMLLGGSCLVLLLGILVAKRYKR</sequence>
<comment type="caution">
    <text evidence="3">The sequence shown here is derived from an EMBL/GenBank/DDBJ whole genome shotgun (WGS) entry which is preliminary data.</text>
</comment>
<organism evidence="3 4">
    <name type="scientific">Acetobacterium wieringae</name>
    <dbReference type="NCBI Taxonomy" id="52694"/>
    <lineage>
        <taxon>Bacteria</taxon>
        <taxon>Bacillati</taxon>
        <taxon>Bacillota</taxon>
        <taxon>Clostridia</taxon>
        <taxon>Eubacteriales</taxon>
        <taxon>Eubacteriaceae</taxon>
        <taxon>Acetobacterium</taxon>
    </lineage>
</organism>
<gene>
    <name evidence="3" type="ORF">FXB42_04175</name>
</gene>
<feature type="compositionally biased region" description="Polar residues" evidence="1">
    <location>
        <begin position="622"/>
        <end position="638"/>
    </location>
</feature>
<keyword evidence="3" id="KW-0946">Virion</keyword>
<keyword evidence="2" id="KW-1133">Transmembrane helix</keyword>
<dbReference type="EMBL" id="VSLA01000004">
    <property type="protein sequence ID" value="TYC87654.1"/>
    <property type="molecule type" value="Genomic_DNA"/>
</dbReference>
<dbReference type="PANTHER" id="PTHR40050:SF1">
    <property type="entry name" value="INNER SPORE COAT PROTEIN H"/>
    <property type="match status" value="1"/>
</dbReference>
<feature type="region of interest" description="Disordered" evidence="1">
    <location>
        <begin position="197"/>
        <end position="292"/>
    </location>
</feature>
<name>A0A5D0WTW3_9FIRM</name>
<feature type="transmembrane region" description="Helical" evidence="2">
    <location>
        <begin position="12"/>
        <end position="29"/>
    </location>
</feature>
<reference evidence="3 4" key="1">
    <citation type="submission" date="2019-08" db="EMBL/GenBank/DDBJ databases">
        <title>Isolation and enrichment of carboxydotrophic bacteria from anaerobic sludge for the production of bio-based chemicals from syngas.</title>
        <authorList>
            <person name="Antares A.L."/>
            <person name="Moreira J."/>
            <person name="Diender M."/>
            <person name="Parshina S.N."/>
            <person name="Stams A.J.M."/>
            <person name="Alves M."/>
            <person name="Alves J.I."/>
            <person name="Sousa D.Z."/>
        </authorList>
    </citation>
    <scope>NUCLEOTIDE SEQUENCE [LARGE SCALE GENOMIC DNA]</scope>
    <source>
        <strain evidence="3 4">JM</strain>
    </source>
</reference>
<dbReference type="Pfam" id="PF08757">
    <property type="entry name" value="CotH"/>
    <property type="match status" value="2"/>
</dbReference>
<feature type="region of interest" description="Disordered" evidence="1">
    <location>
        <begin position="571"/>
        <end position="651"/>
    </location>
</feature>
<feature type="compositionally biased region" description="Low complexity" evidence="1">
    <location>
        <begin position="602"/>
        <end position="614"/>
    </location>
</feature>